<dbReference type="GeneID" id="71991830"/>
<accession>A0A9Q8PI30</accession>
<sequence length="617" mass="67167">MRLYHLFALVGAVDALVMESLEDVPEGWKRVGYPFPDDKVSLRIAMNSPGQSLFEQTLLDISSPDHSSYGRHVKRDELKQMLRPTSEATAAVTSWLRQAGVSKDSIVDDGDWINFVACVEVAERLLDTTFEMYQARGGLDKIRTLRYSVPTELFGFIDMIQPTTRFGELKEQGEAIHDSETMGQAPAFKSSLQGDALKAQVTPARQQAGLTADGTETQQNGCIGSATPACIRGLYRMPAYPDENIIDNTTSGFMAFSNFLDQVPRYEDLDAFQAEYAPYAMGLSFSSESINGAANDQNAIKSNEGNLDAQYMQALGYPVPMHSYMTPGIAPHIKDLDQPTGPGNNEPYLDFLTYLLAQDDQDLPHTITTSYGENEQSVPIRYRRKVCDMFGQLGARGVSVIFASGDTGVSSACQTNDDNPRPRFVPTFPATCPWVTAVGATYGSEEGEQAASFSTGGFSESFPRPAWQSDAVETYLEELGDRWDGLYNPNGRATPDVAAQGYRFHIVDKGKESFITGTSAAAPVFGGIIALINAKRIQAGKSPLGYLNPWIYSTGKDALNDITMGGSTGCDGTGYYTSGATPYIPYASWNATKGWDAVTGWGTPDYPSLLRSAMEAP</sequence>
<keyword evidence="10 15" id="KW-0720">Serine protease</keyword>
<dbReference type="Gene3D" id="3.40.50.200">
    <property type="entry name" value="Peptidase S8/S53 domain"/>
    <property type="match status" value="1"/>
</dbReference>
<evidence type="ECO:0000256" key="7">
    <source>
        <dbReference type="ARBA" id="ARBA00022723"/>
    </source>
</evidence>
<dbReference type="Pfam" id="PF09286">
    <property type="entry name" value="Pro-kuma_activ"/>
    <property type="match status" value="1"/>
</dbReference>
<dbReference type="GO" id="GO:0008240">
    <property type="term" value="F:tripeptidyl-peptidase activity"/>
    <property type="evidence" value="ECO:0007669"/>
    <property type="project" value="UniProtKB-EC"/>
</dbReference>
<feature type="binding site" evidence="15">
    <location>
        <position position="596"/>
    </location>
    <ligand>
        <name>Ca(2+)</name>
        <dbReference type="ChEBI" id="CHEBI:29108"/>
    </ligand>
</feature>
<name>A0A9Q8PI30_PASFU</name>
<keyword evidence="19" id="KW-1185">Reference proteome</keyword>
<evidence type="ECO:0000313" key="19">
    <source>
        <dbReference type="Proteomes" id="UP000756132"/>
    </source>
</evidence>
<proteinExistence type="predicted"/>
<dbReference type="OMA" id="VTITPDC"/>
<evidence type="ECO:0000256" key="10">
    <source>
        <dbReference type="ARBA" id="ARBA00022825"/>
    </source>
</evidence>
<feature type="binding site" evidence="15">
    <location>
        <position position="562"/>
    </location>
    <ligand>
        <name>Ca(2+)</name>
        <dbReference type="ChEBI" id="CHEBI:29108"/>
    </ligand>
</feature>
<evidence type="ECO:0000256" key="3">
    <source>
        <dbReference type="ARBA" id="ARBA00004239"/>
    </source>
</evidence>
<feature type="active site" description="Charge relay system" evidence="15">
    <location>
        <position position="308"/>
    </location>
</feature>
<dbReference type="CDD" id="cd04056">
    <property type="entry name" value="Peptidases_S53"/>
    <property type="match status" value="1"/>
</dbReference>
<dbReference type="AlphaFoldDB" id="A0A9Q8PI30"/>
<evidence type="ECO:0000256" key="13">
    <source>
        <dbReference type="ARBA" id="ARBA00023145"/>
    </source>
</evidence>
<evidence type="ECO:0000256" key="14">
    <source>
        <dbReference type="ARBA" id="ARBA00023180"/>
    </source>
</evidence>
<keyword evidence="11 15" id="KW-0106">Calcium</keyword>
<keyword evidence="12" id="KW-0843">Virulence</keyword>
<dbReference type="Proteomes" id="UP000756132">
    <property type="component" value="Chromosome 10"/>
</dbReference>
<evidence type="ECO:0000256" key="12">
    <source>
        <dbReference type="ARBA" id="ARBA00023026"/>
    </source>
</evidence>
<keyword evidence="13" id="KW-0865">Zymogen</keyword>
<dbReference type="SMART" id="SM00944">
    <property type="entry name" value="Pro-kuma_activ"/>
    <property type="match status" value="1"/>
</dbReference>
<dbReference type="GO" id="GO:0004252">
    <property type="term" value="F:serine-type endopeptidase activity"/>
    <property type="evidence" value="ECO:0007669"/>
    <property type="project" value="UniProtKB-UniRule"/>
</dbReference>
<evidence type="ECO:0000256" key="5">
    <source>
        <dbReference type="ARBA" id="ARBA00022525"/>
    </source>
</evidence>
<keyword evidence="9 15" id="KW-0378">Hydrolase</keyword>
<dbReference type="PANTHER" id="PTHR14218:SF35">
    <property type="entry name" value="PEPTIDASE S53 DOMAIN-CONTAINING PROTEIN"/>
    <property type="match status" value="1"/>
</dbReference>
<evidence type="ECO:0000256" key="8">
    <source>
        <dbReference type="ARBA" id="ARBA00022729"/>
    </source>
</evidence>
<dbReference type="EC" id="3.4.14.10" evidence="4"/>
<keyword evidence="14" id="KW-0325">Glycoprotein</keyword>
<evidence type="ECO:0000256" key="2">
    <source>
        <dbReference type="ARBA" id="ARBA00002451"/>
    </source>
</evidence>
<dbReference type="SUPFAM" id="SSF52743">
    <property type="entry name" value="Subtilisin-like"/>
    <property type="match status" value="1"/>
</dbReference>
<dbReference type="InterPro" id="IPR015366">
    <property type="entry name" value="S53_propep"/>
</dbReference>
<keyword evidence="8 16" id="KW-0732">Signal</keyword>
<protein>
    <recommendedName>
        <fullName evidence="4">tripeptidyl-peptidase II</fullName>
        <ecNumber evidence="4">3.4.14.10</ecNumber>
    </recommendedName>
</protein>
<comment type="catalytic activity">
    <reaction evidence="1">
        <text>Release of an N-terminal tripeptide from a polypeptide.</text>
        <dbReference type="EC" id="3.4.14.10"/>
    </reaction>
</comment>
<feature type="active site" description="Charge relay system" evidence="15">
    <location>
        <position position="304"/>
    </location>
</feature>
<dbReference type="KEGG" id="ffu:CLAFUR5_11952"/>
<reference evidence="18" key="2">
    <citation type="journal article" date="2022" name="Microb. Genom.">
        <title>A chromosome-scale genome assembly of the tomato pathogen Cladosporium fulvum reveals a compartmentalized genome architecture and the presence of a dispensable chromosome.</title>
        <authorList>
            <person name="Zaccaron A.Z."/>
            <person name="Chen L.H."/>
            <person name="Samaras A."/>
            <person name="Stergiopoulos I."/>
        </authorList>
    </citation>
    <scope>NUCLEOTIDE SEQUENCE</scope>
    <source>
        <strain evidence="18">Race5_Kim</strain>
    </source>
</reference>
<dbReference type="CDD" id="cd11377">
    <property type="entry name" value="Pro-peptidase_S53"/>
    <property type="match status" value="1"/>
</dbReference>
<evidence type="ECO:0000256" key="4">
    <source>
        <dbReference type="ARBA" id="ARBA00012462"/>
    </source>
</evidence>
<evidence type="ECO:0000259" key="17">
    <source>
        <dbReference type="PROSITE" id="PS51695"/>
    </source>
</evidence>
<dbReference type="Pfam" id="PF00082">
    <property type="entry name" value="Peptidase_S8"/>
    <property type="match status" value="1"/>
</dbReference>
<evidence type="ECO:0000256" key="16">
    <source>
        <dbReference type="SAM" id="SignalP"/>
    </source>
</evidence>
<comment type="subcellular location">
    <subcellularLocation>
        <location evidence="3">Secreted</location>
        <location evidence="3">Extracellular space</location>
    </subcellularLocation>
</comment>
<dbReference type="InterPro" id="IPR036852">
    <property type="entry name" value="Peptidase_S8/S53_dom_sf"/>
</dbReference>
<dbReference type="OrthoDB" id="409122at2759"/>
<evidence type="ECO:0000256" key="6">
    <source>
        <dbReference type="ARBA" id="ARBA00022670"/>
    </source>
</evidence>
<dbReference type="RefSeq" id="XP_047767197.1">
    <property type="nucleotide sequence ID" value="XM_047911100.1"/>
</dbReference>
<dbReference type="FunFam" id="3.40.50.200:FF:000015">
    <property type="entry name" value="Tripeptidyl peptidase A"/>
    <property type="match status" value="1"/>
</dbReference>
<dbReference type="GO" id="GO:0046872">
    <property type="term" value="F:metal ion binding"/>
    <property type="evidence" value="ECO:0007669"/>
    <property type="project" value="UniProtKB-UniRule"/>
</dbReference>
<evidence type="ECO:0000313" key="18">
    <source>
        <dbReference type="EMBL" id="UJO22831.1"/>
    </source>
</evidence>
<evidence type="ECO:0000256" key="15">
    <source>
        <dbReference type="PROSITE-ProRule" id="PRU01032"/>
    </source>
</evidence>
<keyword evidence="7 15" id="KW-0479">Metal-binding</keyword>
<keyword evidence="6 15" id="KW-0645">Protease</keyword>
<feature type="signal peptide" evidence="16">
    <location>
        <begin position="1"/>
        <end position="15"/>
    </location>
</feature>
<dbReference type="EMBL" id="CP090172">
    <property type="protein sequence ID" value="UJO22831.1"/>
    <property type="molecule type" value="Genomic_DNA"/>
</dbReference>
<feature type="active site" description="Charge relay system" evidence="15">
    <location>
        <position position="519"/>
    </location>
</feature>
<feature type="domain" description="Peptidase S53" evidence="17">
    <location>
        <begin position="225"/>
        <end position="616"/>
    </location>
</feature>
<evidence type="ECO:0000256" key="11">
    <source>
        <dbReference type="ARBA" id="ARBA00022837"/>
    </source>
</evidence>
<dbReference type="InterPro" id="IPR030400">
    <property type="entry name" value="Sedolisin_dom"/>
</dbReference>
<organism evidence="18 19">
    <name type="scientific">Passalora fulva</name>
    <name type="common">Tomato leaf mold</name>
    <name type="synonym">Cladosporium fulvum</name>
    <dbReference type="NCBI Taxonomy" id="5499"/>
    <lineage>
        <taxon>Eukaryota</taxon>
        <taxon>Fungi</taxon>
        <taxon>Dikarya</taxon>
        <taxon>Ascomycota</taxon>
        <taxon>Pezizomycotina</taxon>
        <taxon>Dothideomycetes</taxon>
        <taxon>Dothideomycetidae</taxon>
        <taxon>Mycosphaerellales</taxon>
        <taxon>Mycosphaerellaceae</taxon>
        <taxon>Fulvia</taxon>
    </lineage>
</organism>
<dbReference type="GO" id="GO:0005576">
    <property type="term" value="C:extracellular region"/>
    <property type="evidence" value="ECO:0007669"/>
    <property type="project" value="UniProtKB-SubCell"/>
</dbReference>
<feature type="binding site" evidence="15">
    <location>
        <position position="594"/>
    </location>
    <ligand>
        <name>Ca(2+)</name>
        <dbReference type="ChEBI" id="CHEBI:29108"/>
    </ligand>
</feature>
<gene>
    <name evidence="18" type="ORF">CLAFUR5_11952</name>
</gene>
<comment type="function">
    <text evidence="2">Secreted tripeptidyl-peptidase which degrades proteins at acidic pHs and is involved in virulence.</text>
</comment>
<dbReference type="SUPFAM" id="SSF54897">
    <property type="entry name" value="Protease propeptides/inhibitors"/>
    <property type="match status" value="1"/>
</dbReference>
<keyword evidence="5" id="KW-0964">Secreted</keyword>
<feature type="binding site" evidence="15">
    <location>
        <position position="561"/>
    </location>
    <ligand>
        <name>Ca(2+)</name>
        <dbReference type="ChEBI" id="CHEBI:29108"/>
    </ligand>
</feature>
<evidence type="ECO:0000256" key="9">
    <source>
        <dbReference type="ARBA" id="ARBA00022801"/>
    </source>
</evidence>
<comment type="cofactor">
    <cofactor evidence="15">
        <name>Ca(2+)</name>
        <dbReference type="ChEBI" id="CHEBI:29108"/>
    </cofactor>
    <text evidence="15">Binds 1 Ca(2+) ion per subunit.</text>
</comment>
<reference evidence="18" key="1">
    <citation type="submission" date="2021-12" db="EMBL/GenBank/DDBJ databases">
        <authorList>
            <person name="Zaccaron A."/>
            <person name="Stergiopoulos I."/>
        </authorList>
    </citation>
    <scope>NUCLEOTIDE SEQUENCE</scope>
    <source>
        <strain evidence="18">Race5_Kim</strain>
    </source>
</reference>
<feature type="chain" id="PRO_5040381185" description="tripeptidyl-peptidase II" evidence="16">
    <location>
        <begin position="16"/>
        <end position="617"/>
    </location>
</feature>
<dbReference type="PROSITE" id="PS51695">
    <property type="entry name" value="SEDOLISIN"/>
    <property type="match status" value="1"/>
</dbReference>
<dbReference type="InterPro" id="IPR000209">
    <property type="entry name" value="Peptidase_S8/S53_dom"/>
</dbReference>
<dbReference type="GO" id="GO:0006508">
    <property type="term" value="P:proteolysis"/>
    <property type="evidence" value="ECO:0007669"/>
    <property type="project" value="UniProtKB-KW"/>
</dbReference>
<dbReference type="PANTHER" id="PTHR14218">
    <property type="entry name" value="PROTEASE S8 TRIPEPTIDYL PEPTIDASE I CLN2"/>
    <property type="match status" value="1"/>
</dbReference>
<dbReference type="InterPro" id="IPR050819">
    <property type="entry name" value="Tripeptidyl-peptidase_I"/>
</dbReference>
<evidence type="ECO:0000256" key="1">
    <source>
        <dbReference type="ARBA" id="ARBA00001910"/>
    </source>
</evidence>